<dbReference type="InterPro" id="IPR001932">
    <property type="entry name" value="PPM-type_phosphatase-like_dom"/>
</dbReference>
<dbReference type="PANTHER" id="PTHR43156:SF2">
    <property type="entry name" value="STAGE II SPORULATION PROTEIN E"/>
    <property type="match status" value="1"/>
</dbReference>
<feature type="transmembrane region" description="Helical" evidence="2">
    <location>
        <begin position="21"/>
        <end position="40"/>
    </location>
</feature>
<dbReference type="InterPro" id="IPR003018">
    <property type="entry name" value="GAF"/>
</dbReference>
<accession>A0A4R1L7L9</accession>
<dbReference type="Pfam" id="PF07228">
    <property type="entry name" value="SpoIIE"/>
    <property type="match status" value="1"/>
</dbReference>
<organism evidence="5 6">
    <name type="scientific">Acidipila rosea</name>
    <dbReference type="NCBI Taxonomy" id="768535"/>
    <lineage>
        <taxon>Bacteria</taxon>
        <taxon>Pseudomonadati</taxon>
        <taxon>Acidobacteriota</taxon>
        <taxon>Terriglobia</taxon>
        <taxon>Terriglobales</taxon>
        <taxon>Acidobacteriaceae</taxon>
        <taxon>Acidipila</taxon>
    </lineage>
</organism>
<keyword evidence="2" id="KW-0812">Transmembrane</keyword>
<gene>
    <name evidence="5" type="ORF">C7378_1837</name>
</gene>
<dbReference type="SMART" id="SM00331">
    <property type="entry name" value="PP2C_SIG"/>
    <property type="match status" value="1"/>
</dbReference>
<proteinExistence type="predicted"/>
<dbReference type="SUPFAM" id="SSF55781">
    <property type="entry name" value="GAF domain-like"/>
    <property type="match status" value="1"/>
</dbReference>
<feature type="transmembrane region" description="Helical" evidence="2">
    <location>
        <begin position="312"/>
        <end position="331"/>
    </location>
</feature>
<feature type="transmembrane region" description="Helical" evidence="2">
    <location>
        <begin position="147"/>
        <end position="166"/>
    </location>
</feature>
<feature type="domain" description="GAF" evidence="3">
    <location>
        <begin position="455"/>
        <end position="619"/>
    </location>
</feature>
<evidence type="ECO:0000259" key="4">
    <source>
        <dbReference type="SMART" id="SM00331"/>
    </source>
</evidence>
<evidence type="ECO:0000256" key="2">
    <source>
        <dbReference type="SAM" id="Phobius"/>
    </source>
</evidence>
<dbReference type="InterPro" id="IPR036457">
    <property type="entry name" value="PPM-type-like_dom_sf"/>
</dbReference>
<dbReference type="Gene3D" id="3.30.450.40">
    <property type="match status" value="1"/>
</dbReference>
<evidence type="ECO:0000313" key="6">
    <source>
        <dbReference type="Proteomes" id="UP000295210"/>
    </source>
</evidence>
<dbReference type="SUPFAM" id="SSF81606">
    <property type="entry name" value="PP2C-like"/>
    <property type="match status" value="1"/>
</dbReference>
<evidence type="ECO:0000256" key="1">
    <source>
        <dbReference type="ARBA" id="ARBA00022801"/>
    </source>
</evidence>
<feature type="domain" description="PPM-type phosphatase" evidence="4">
    <location>
        <begin position="650"/>
        <end position="866"/>
    </location>
</feature>
<dbReference type="InterPro" id="IPR029016">
    <property type="entry name" value="GAF-like_dom_sf"/>
</dbReference>
<feature type="transmembrane region" description="Helical" evidence="2">
    <location>
        <begin position="343"/>
        <end position="367"/>
    </location>
</feature>
<dbReference type="Gene3D" id="3.60.40.10">
    <property type="entry name" value="PPM-type phosphatase domain"/>
    <property type="match status" value="1"/>
</dbReference>
<feature type="transmembrane region" description="Helical" evidence="2">
    <location>
        <begin position="417"/>
        <end position="437"/>
    </location>
</feature>
<protein>
    <submittedName>
        <fullName evidence="5">Sigma-B regulation protein RsbU (Phosphoserine phosphatase)</fullName>
    </submittedName>
</protein>
<dbReference type="Proteomes" id="UP000295210">
    <property type="component" value="Unassembled WGS sequence"/>
</dbReference>
<dbReference type="AlphaFoldDB" id="A0A4R1L7L9"/>
<dbReference type="GO" id="GO:0016791">
    <property type="term" value="F:phosphatase activity"/>
    <property type="evidence" value="ECO:0007669"/>
    <property type="project" value="TreeGrafter"/>
</dbReference>
<comment type="caution">
    <text evidence="5">The sequence shown here is derived from an EMBL/GenBank/DDBJ whole genome shotgun (WGS) entry which is preliminary data.</text>
</comment>
<feature type="transmembrane region" description="Helical" evidence="2">
    <location>
        <begin position="173"/>
        <end position="192"/>
    </location>
</feature>
<feature type="transmembrane region" description="Helical" evidence="2">
    <location>
        <begin position="204"/>
        <end position="223"/>
    </location>
</feature>
<sequence length="868" mass="96062">MVAIPMKKKRRDSPNLLRALLGLYVLVSLSFWVSSFVTAWELNFHADRHVQEPFRIDARTNLTKEVNPMALAAGIPAGAKVIGINGADYSGREQWQSLMATARPGDGIDVDLILPTGNRKTVSLTLKTLPFENPHTSRAILFMRESLISGLLPLVCLLIGYWVVLAKPTMGNAWLLLVLLTFPSVIFQPDGLFSGATLLLHLTWFQLQLLLSAPALLLFGIYFPERSRIDVKLPWLKWLILGAQGIGLLIILPYEYQVYVGGGPGPLLGELGARAGQVFNYLDLVCVLLYLVLTLDKLRSASTPDARRRLRVLNTGMGIGIGSLLIVFILLPSLGVPIESSKYYWLSYTSAVLFMVAPLTLSYVVLVQRALDVRVLLQMGARYMLAKWTLYVLERVVLIVAAFKLVGPIFGKKQPHFSDFIGLLIFLGLIFSLRLGVRKRLQSWLDRRFFRESYNAERVLQELSYEVRRFTETEPLLETVARCVSETLHVDQIAMLLRRGEFFQMQQSIGIDASGVLTLPAQSSAVRYMTNSNEPALLYRDDPDAWYLMAGNAERQTLERVNAELLLPLPGRNRMMGLMALGPKRSQAAYSRADLNLLQALASQTGLALEVSELAHSLAAEAAQRERANREMEIAREVQERLFPQEMPTIPGATIAGHCRPAQGVGGDYYDVFHLGEGRVGLAVGDVSGKGISAALLMASLRASLRGITLDNPRDYATLMHKVNRLVFEASASNRYATFFFAVYDPATRRLDCVNAGHNPPLLVRGDAVMRLQADGPVVGLLPFAPYTEQTMQLAAGDLLVCYTDGISEAMTHEEEEWGEERMIGAALCMQQGSAQAVLDCILAEADRFTAGAPQHDDMTLLVLKLDA</sequence>
<keyword evidence="1" id="KW-0378">Hydrolase</keyword>
<feature type="transmembrane region" description="Helical" evidence="2">
    <location>
        <begin position="388"/>
        <end position="411"/>
    </location>
</feature>
<dbReference type="PANTHER" id="PTHR43156">
    <property type="entry name" value="STAGE II SPORULATION PROTEIN E-RELATED"/>
    <property type="match status" value="1"/>
</dbReference>
<reference evidence="5 6" key="1">
    <citation type="submission" date="2019-03" db="EMBL/GenBank/DDBJ databases">
        <title>Genomic Encyclopedia of Type Strains, Phase IV (KMG-IV): sequencing the most valuable type-strain genomes for metagenomic binning, comparative biology and taxonomic classification.</title>
        <authorList>
            <person name="Goeker M."/>
        </authorList>
    </citation>
    <scope>NUCLEOTIDE SEQUENCE [LARGE SCALE GENOMIC DNA]</scope>
    <source>
        <strain evidence="5 6">DSM 103428</strain>
    </source>
</reference>
<feature type="transmembrane region" description="Helical" evidence="2">
    <location>
        <begin position="274"/>
        <end position="292"/>
    </location>
</feature>
<evidence type="ECO:0000259" key="3">
    <source>
        <dbReference type="SMART" id="SM00065"/>
    </source>
</evidence>
<keyword evidence="2" id="KW-1133">Transmembrane helix</keyword>
<keyword evidence="6" id="KW-1185">Reference proteome</keyword>
<name>A0A4R1L7L9_9BACT</name>
<keyword evidence="2" id="KW-0472">Membrane</keyword>
<dbReference type="InterPro" id="IPR052016">
    <property type="entry name" value="Bact_Sigma-Reg"/>
</dbReference>
<dbReference type="EMBL" id="SMGK01000002">
    <property type="protein sequence ID" value="TCK74215.1"/>
    <property type="molecule type" value="Genomic_DNA"/>
</dbReference>
<dbReference type="Pfam" id="PF13492">
    <property type="entry name" value="GAF_3"/>
    <property type="match status" value="1"/>
</dbReference>
<feature type="transmembrane region" description="Helical" evidence="2">
    <location>
        <begin position="235"/>
        <end position="254"/>
    </location>
</feature>
<evidence type="ECO:0000313" key="5">
    <source>
        <dbReference type="EMBL" id="TCK74215.1"/>
    </source>
</evidence>
<dbReference type="SMART" id="SM00065">
    <property type="entry name" value="GAF"/>
    <property type="match status" value="1"/>
</dbReference>